<reference evidence="1" key="1">
    <citation type="journal article" date="2023" name="Mol. Phylogenet. Evol.">
        <title>Genome-scale phylogeny and comparative genomics of the fungal order Sordariales.</title>
        <authorList>
            <person name="Hensen N."/>
            <person name="Bonometti L."/>
            <person name="Westerberg I."/>
            <person name="Brannstrom I.O."/>
            <person name="Guillou S."/>
            <person name="Cros-Aarteil S."/>
            <person name="Calhoun S."/>
            <person name="Haridas S."/>
            <person name="Kuo A."/>
            <person name="Mondo S."/>
            <person name="Pangilinan J."/>
            <person name="Riley R."/>
            <person name="LaButti K."/>
            <person name="Andreopoulos B."/>
            <person name="Lipzen A."/>
            <person name="Chen C."/>
            <person name="Yan M."/>
            <person name="Daum C."/>
            <person name="Ng V."/>
            <person name="Clum A."/>
            <person name="Steindorff A."/>
            <person name="Ohm R.A."/>
            <person name="Martin F."/>
            <person name="Silar P."/>
            <person name="Natvig D.O."/>
            <person name="Lalanne C."/>
            <person name="Gautier V."/>
            <person name="Ament-Velasquez S.L."/>
            <person name="Kruys A."/>
            <person name="Hutchinson M.I."/>
            <person name="Powell A.J."/>
            <person name="Barry K."/>
            <person name="Miller A.N."/>
            <person name="Grigoriev I.V."/>
            <person name="Debuchy R."/>
            <person name="Gladieux P."/>
            <person name="Hiltunen Thoren M."/>
            <person name="Johannesson H."/>
        </authorList>
    </citation>
    <scope>NUCLEOTIDE SEQUENCE</scope>
    <source>
        <strain evidence="1">FGSC 1904</strain>
    </source>
</reference>
<protein>
    <submittedName>
        <fullName evidence="1">Uncharacterized protein</fullName>
    </submittedName>
</protein>
<accession>A0AAE0PMA1</accession>
<reference evidence="1" key="2">
    <citation type="submission" date="2023-07" db="EMBL/GenBank/DDBJ databases">
        <authorList>
            <consortium name="Lawrence Berkeley National Laboratory"/>
            <person name="Haridas S."/>
            <person name="Hensen N."/>
            <person name="Bonometti L."/>
            <person name="Westerberg I."/>
            <person name="Brannstrom I.O."/>
            <person name="Guillou S."/>
            <person name="Cros-Aarteil S."/>
            <person name="Calhoun S."/>
            <person name="Kuo A."/>
            <person name="Mondo S."/>
            <person name="Pangilinan J."/>
            <person name="Riley R."/>
            <person name="LaButti K."/>
            <person name="Andreopoulos B."/>
            <person name="Lipzen A."/>
            <person name="Chen C."/>
            <person name="Yanf M."/>
            <person name="Daum C."/>
            <person name="Ng V."/>
            <person name="Clum A."/>
            <person name="Steindorff A."/>
            <person name="Ohm R."/>
            <person name="Martin F."/>
            <person name="Silar P."/>
            <person name="Natvig D."/>
            <person name="Lalanne C."/>
            <person name="Gautier V."/>
            <person name="Ament-velasquez S.L."/>
            <person name="Kruys A."/>
            <person name="Hutchinson M.I."/>
            <person name="Powell A.J."/>
            <person name="Barry K."/>
            <person name="Miller A.N."/>
            <person name="Grigoriev I.V."/>
            <person name="Debuchy R."/>
            <person name="Gladieux P."/>
            <person name="Thoren M.H."/>
            <person name="Johannesson H."/>
        </authorList>
    </citation>
    <scope>NUCLEOTIDE SEQUENCE</scope>
    <source>
        <strain evidence="1">FGSC 1904</strain>
    </source>
</reference>
<dbReference type="AlphaFoldDB" id="A0AAE0PMA1"/>
<sequence length="79" mass="8771">MVVAGILDVARVEKVHLRMGQAAPGLGRHCWCCLASARRRSERTTTATRCSTKRRTSKLIEFDNDRHLGVFWVSCGAGL</sequence>
<evidence type="ECO:0000313" key="2">
    <source>
        <dbReference type="Proteomes" id="UP001281003"/>
    </source>
</evidence>
<comment type="caution">
    <text evidence="1">The sequence shown here is derived from an EMBL/GenBank/DDBJ whole genome shotgun (WGS) entry which is preliminary data.</text>
</comment>
<organism evidence="1 2">
    <name type="scientific">Sordaria brevicollis</name>
    <dbReference type="NCBI Taxonomy" id="83679"/>
    <lineage>
        <taxon>Eukaryota</taxon>
        <taxon>Fungi</taxon>
        <taxon>Dikarya</taxon>
        <taxon>Ascomycota</taxon>
        <taxon>Pezizomycotina</taxon>
        <taxon>Sordariomycetes</taxon>
        <taxon>Sordariomycetidae</taxon>
        <taxon>Sordariales</taxon>
        <taxon>Sordariaceae</taxon>
        <taxon>Sordaria</taxon>
    </lineage>
</organism>
<dbReference type="Proteomes" id="UP001281003">
    <property type="component" value="Unassembled WGS sequence"/>
</dbReference>
<gene>
    <name evidence="1" type="ORF">B0T20DRAFT_398796</name>
</gene>
<proteinExistence type="predicted"/>
<evidence type="ECO:0000313" key="1">
    <source>
        <dbReference type="EMBL" id="KAK3402643.1"/>
    </source>
</evidence>
<name>A0AAE0PMA1_SORBR</name>
<dbReference type="EMBL" id="JAUTDP010000001">
    <property type="protein sequence ID" value="KAK3402643.1"/>
    <property type="molecule type" value="Genomic_DNA"/>
</dbReference>
<keyword evidence="2" id="KW-1185">Reference proteome</keyword>